<gene>
    <name evidence="2" type="ORF">MKW98_003105</name>
</gene>
<protein>
    <submittedName>
        <fullName evidence="2">Uncharacterized protein</fullName>
    </submittedName>
</protein>
<dbReference type="EMBL" id="JAJJMB010001336">
    <property type="protein sequence ID" value="KAI3957384.1"/>
    <property type="molecule type" value="Genomic_DNA"/>
</dbReference>
<evidence type="ECO:0000256" key="1">
    <source>
        <dbReference type="SAM" id="MobiDB-lite"/>
    </source>
</evidence>
<accession>A0AAD4THZ8</accession>
<evidence type="ECO:0000313" key="3">
    <source>
        <dbReference type="Proteomes" id="UP001202328"/>
    </source>
</evidence>
<keyword evidence="3" id="KW-1185">Reference proteome</keyword>
<evidence type="ECO:0000313" key="2">
    <source>
        <dbReference type="EMBL" id="KAI3957384.1"/>
    </source>
</evidence>
<dbReference type="AlphaFoldDB" id="A0AAD4THZ8"/>
<sequence>MASPSHPSLSYLSNSGCSCLEDKQSRCMVFSVKIRDVNNKDNQKDENLPAGKRHYRGSTAEDTPRSGITCLHSVALKAATTATISSTSSKRVSESDKCQKEKRKMIDGDDFNITGKLQVGGYLLLQIFLWQSALDSSIYRITVEAQSIADTVYAVLNLNTISDCYIGFGFGPVTGREDCYLRSDSQYPMLI</sequence>
<feature type="region of interest" description="Disordered" evidence="1">
    <location>
        <begin position="41"/>
        <end position="64"/>
    </location>
</feature>
<feature type="non-terminal residue" evidence="2">
    <location>
        <position position="191"/>
    </location>
</feature>
<proteinExistence type="predicted"/>
<comment type="caution">
    <text evidence="2">The sequence shown here is derived from an EMBL/GenBank/DDBJ whole genome shotgun (WGS) entry which is preliminary data.</text>
</comment>
<dbReference type="Proteomes" id="UP001202328">
    <property type="component" value="Unassembled WGS sequence"/>
</dbReference>
<reference evidence="2" key="1">
    <citation type="submission" date="2022-04" db="EMBL/GenBank/DDBJ databases">
        <title>A functionally conserved STORR gene fusion in Papaver species that diverged 16.8 million years ago.</title>
        <authorList>
            <person name="Catania T."/>
        </authorList>
    </citation>
    <scope>NUCLEOTIDE SEQUENCE</scope>
    <source>
        <strain evidence="2">S-188037</strain>
    </source>
</reference>
<name>A0AAD4THZ8_9MAGN</name>
<organism evidence="2 3">
    <name type="scientific">Papaver atlanticum</name>
    <dbReference type="NCBI Taxonomy" id="357466"/>
    <lineage>
        <taxon>Eukaryota</taxon>
        <taxon>Viridiplantae</taxon>
        <taxon>Streptophyta</taxon>
        <taxon>Embryophyta</taxon>
        <taxon>Tracheophyta</taxon>
        <taxon>Spermatophyta</taxon>
        <taxon>Magnoliopsida</taxon>
        <taxon>Ranunculales</taxon>
        <taxon>Papaveraceae</taxon>
        <taxon>Papaveroideae</taxon>
        <taxon>Papaver</taxon>
    </lineage>
</organism>